<dbReference type="AlphaFoldDB" id="A0A8S9SPL8"/>
<evidence type="ECO:0000313" key="2">
    <source>
        <dbReference type="EMBL" id="KAF3602274.1"/>
    </source>
</evidence>
<comment type="caution">
    <text evidence="2">The sequence shown here is derived from an EMBL/GenBank/DDBJ whole genome shotgun (WGS) entry which is preliminary data.</text>
</comment>
<feature type="compositionally biased region" description="Polar residues" evidence="1">
    <location>
        <begin position="437"/>
        <end position="447"/>
    </location>
</feature>
<proteinExistence type="predicted"/>
<evidence type="ECO:0000256" key="1">
    <source>
        <dbReference type="SAM" id="MobiDB-lite"/>
    </source>
</evidence>
<feature type="region of interest" description="Disordered" evidence="1">
    <location>
        <begin position="428"/>
        <end position="471"/>
    </location>
</feature>
<sequence>MQRGRDDVTYYDHVQKSCPSARQYGTYHSRRSFMRSYRDIGWPKPFLSHRLSGSSSRLTNRSDGRKRRAPAPFPTSSFFPSQERERREERIDSFLSCENGPFLYRKVFRAIHHVEKVQPPMVPYHFFLPRKVCKPYDATVGCLQCKGKKRFHTSSHSAAWWQDQWGIGSGIGVPPQGSCKYIGPFPYLLDKWGAFRSTVPRSEGLGRSASLMMLQSAVRSARGDRNLLLRSTAVTPERKGSTRALVLRRGGRTNRPRLLYFSRAGEATASSAGFWQSFYFACAKMLFASSSIQTNESFFWYLCAPRPETDPQHSAHSLCARGGVPPASLKKLGSSVKFMRPRRSGAAATLFFLSWISLVPPKRSWPYHSVPDGQRVNRNLVRRYSSMQRGRDDVTYYDHVQKSCPSARQYGTYHSRRSFMRSYRDIGRPKPFLSHRPSGSSSRLTNRSDGRKRRAPAPFPPSSFFPSQERERREERIDSRLSCENGPFLYRKVFRAIHHVEKFQPPMDCAFGPFGCHILADFTVPPALMLMLGDRNLLLRSTAVTPERKGSTRALILRRGGMTNRGLAPG</sequence>
<accession>A0A8S9SPL8</accession>
<gene>
    <name evidence="2" type="ORF">F2Q69_00036340</name>
</gene>
<evidence type="ECO:0000313" key="3">
    <source>
        <dbReference type="Proteomes" id="UP000712600"/>
    </source>
</evidence>
<reference evidence="2" key="1">
    <citation type="submission" date="2019-12" db="EMBL/GenBank/DDBJ databases">
        <title>Genome sequencing and annotation of Brassica cretica.</title>
        <authorList>
            <person name="Studholme D.J."/>
            <person name="Sarris P."/>
        </authorList>
    </citation>
    <scope>NUCLEOTIDE SEQUENCE</scope>
    <source>
        <strain evidence="2">PFS-109/04</strain>
        <tissue evidence="2">Leaf</tissue>
    </source>
</reference>
<organism evidence="2 3">
    <name type="scientific">Brassica cretica</name>
    <name type="common">Mustard</name>
    <dbReference type="NCBI Taxonomy" id="69181"/>
    <lineage>
        <taxon>Eukaryota</taxon>
        <taxon>Viridiplantae</taxon>
        <taxon>Streptophyta</taxon>
        <taxon>Embryophyta</taxon>
        <taxon>Tracheophyta</taxon>
        <taxon>Spermatophyta</taxon>
        <taxon>Magnoliopsida</taxon>
        <taxon>eudicotyledons</taxon>
        <taxon>Gunneridae</taxon>
        <taxon>Pentapetalae</taxon>
        <taxon>rosids</taxon>
        <taxon>malvids</taxon>
        <taxon>Brassicales</taxon>
        <taxon>Brassicaceae</taxon>
        <taxon>Brassiceae</taxon>
        <taxon>Brassica</taxon>
    </lineage>
</organism>
<name>A0A8S9SPL8_BRACR</name>
<dbReference type="EMBL" id="QGKX02000004">
    <property type="protein sequence ID" value="KAF3602274.1"/>
    <property type="molecule type" value="Genomic_DNA"/>
</dbReference>
<feature type="region of interest" description="Disordered" evidence="1">
    <location>
        <begin position="52"/>
        <end position="85"/>
    </location>
</feature>
<protein>
    <submittedName>
        <fullName evidence="2">Uncharacterized protein</fullName>
    </submittedName>
</protein>
<dbReference type="Proteomes" id="UP000712600">
    <property type="component" value="Unassembled WGS sequence"/>
</dbReference>